<protein>
    <recommendedName>
        <fullName evidence="13">Glutathione biosynthesis bifunctional protein GshAB</fullName>
    </recommendedName>
    <alternativeName>
        <fullName evidence="13">Gamma-GCS-GS</fullName>
        <shortName evidence="13">GCS-GS</shortName>
    </alternativeName>
    <domain>
        <recommendedName>
            <fullName evidence="13">Glutamate--cysteine ligase</fullName>
            <ecNumber evidence="13">6.3.2.2</ecNumber>
        </recommendedName>
        <alternativeName>
            <fullName evidence="13">Gamma-ECS</fullName>
            <shortName evidence="13">GCS</shortName>
        </alternativeName>
        <alternativeName>
            <fullName evidence="13">Gamma-glutamylcysteine synthetase</fullName>
        </alternativeName>
    </domain>
    <domain>
        <recommendedName>
            <fullName evidence="13">Glutathione synthetase</fullName>
            <ecNumber evidence="13">6.3.2.3</ecNumber>
        </recommendedName>
        <alternativeName>
            <fullName evidence="13">GSH synthetase</fullName>
            <shortName evidence="13">GS</shortName>
            <shortName evidence="13">GSH-S</shortName>
            <shortName evidence="13">GSHase</shortName>
        </alternativeName>
        <alternativeName>
            <fullName evidence="13">Glutathione synthase</fullName>
        </alternativeName>
    </domain>
</protein>
<dbReference type="HAMAP" id="MF_00782">
    <property type="entry name" value="Glut_biosynth"/>
    <property type="match status" value="1"/>
</dbReference>
<dbReference type="SUPFAM" id="SSF56059">
    <property type="entry name" value="Glutathione synthetase ATP-binding domain-like"/>
    <property type="match status" value="1"/>
</dbReference>
<dbReference type="InterPro" id="IPR020561">
    <property type="entry name" value="PRibGlycinamid_synth_ATP-grasp"/>
</dbReference>
<organism evidence="15 16">
    <name type="scientific">Streptococcus oricebi</name>
    <dbReference type="NCBI Taxonomy" id="1547447"/>
    <lineage>
        <taxon>Bacteria</taxon>
        <taxon>Bacillati</taxon>
        <taxon>Bacillota</taxon>
        <taxon>Bacilli</taxon>
        <taxon>Lactobacillales</taxon>
        <taxon>Streptococcaceae</taxon>
        <taxon>Streptococcus</taxon>
    </lineage>
</organism>
<keyword evidence="16" id="KW-1185">Reference proteome</keyword>
<keyword evidence="10" id="KW-0464">Manganese</keyword>
<comment type="subunit">
    <text evidence="13">Monomer.</text>
</comment>
<keyword evidence="6" id="KW-0479">Metal-binding</keyword>
<dbReference type="RefSeq" id="WP_209628385.1">
    <property type="nucleotide sequence ID" value="NZ_PRDG01000004.1"/>
</dbReference>
<evidence type="ECO:0000256" key="5">
    <source>
        <dbReference type="ARBA" id="ARBA00022684"/>
    </source>
</evidence>
<dbReference type="InterPro" id="IPR014746">
    <property type="entry name" value="Gln_synth/guanido_kin_cat_dom"/>
</dbReference>
<dbReference type="EC" id="6.3.2.2" evidence="13"/>
<dbReference type="Pfam" id="PF18419">
    <property type="entry name" value="ATP-grasp_6"/>
    <property type="match status" value="1"/>
</dbReference>
<comment type="cofactor">
    <cofactor evidence="2">
        <name>Mg(2+)</name>
        <dbReference type="ChEBI" id="CHEBI:18420"/>
    </cofactor>
</comment>
<dbReference type="Gene3D" id="3.30.590.20">
    <property type="match status" value="1"/>
</dbReference>
<dbReference type="GO" id="GO:0004363">
    <property type="term" value="F:glutathione synthase activity"/>
    <property type="evidence" value="ECO:0007669"/>
    <property type="project" value="UniProtKB-EC"/>
</dbReference>
<feature type="domain" description="ATP-grasp" evidence="14">
    <location>
        <begin position="489"/>
        <end position="747"/>
    </location>
</feature>
<comment type="catalytic activity">
    <reaction evidence="12 13">
        <text>L-cysteine + L-glutamate + ATP = gamma-L-glutamyl-L-cysteine + ADP + phosphate + H(+)</text>
        <dbReference type="Rhea" id="RHEA:13285"/>
        <dbReference type="ChEBI" id="CHEBI:15378"/>
        <dbReference type="ChEBI" id="CHEBI:29985"/>
        <dbReference type="ChEBI" id="CHEBI:30616"/>
        <dbReference type="ChEBI" id="CHEBI:35235"/>
        <dbReference type="ChEBI" id="CHEBI:43474"/>
        <dbReference type="ChEBI" id="CHEBI:58173"/>
        <dbReference type="ChEBI" id="CHEBI:456216"/>
        <dbReference type="EC" id="6.3.2.2"/>
    </reaction>
</comment>
<keyword evidence="9" id="KW-0460">Magnesium</keyword>
<evidence type="ECO:0000313" key="16">
    <source>
        <dbReference type="Proteomes" id="UP001519296"/>
    </source>
</evidence>
<evidence type="ECO:0000256" key="4">
    <source>
        <dbReference type="ARBA" id="ARBA00022598"/>
    </source>
</evidence>
<comment type="caution">
    <text evidence="15">The sequence shown here is derived from an EMBL/GenBank/DDBJ whole genome shotgun (WGS) entry which is preliminary data.</text>
</comment>
<evidence type="ECO:0000256" key="12">
    <source>
        <dbReference type="ARBA" id="ARBA00048819"/>
    </source>
</evidence>
<dbReference type="EC" id="6.3.2.3" evidence="13"/>
<accession>A0ABS5B510</accession>
<dbReference type="NCBIfam" id="TIGR01435">
    <property type="entry name" value="glu_cys_lig_rel"/>
    <property type="match status" value="1"/>
</dbReference>
<gene>
    <name evidence="13" type="primary">gshAB</name>
    <name evidence="13" type="synonym">gshF</name>
    <name evidence="15" type="ORF">C4K46_08095</name>
</gene>
<dbReference type="InterPro" id="IPR011761">
    <property type="entry name" value="ATP-grasp"/>
</dbReference>
<keyword evidence="4 13" id="KW-0436">Ligase</keyword>
<comment type="pathway">
    <text evidence="3 13">Sulfur metabolism; glutathione biosynthesis; glutathione from L-cysteine and L-glutamate: step 1/2.</text>
</comment>
<evidence type="ECO:0000256" key="10">
    <source>
        <dbReference type="ARBA" id="ARBA00023211"/>
    </source>
</evidence>
<dbReference type="SUPFAM" id="SSF55931">
    <property type="entry name" value="Glutamine synthetase/guanido kinase"/>
    <property type="match status" value="1"/>
</dbReference>
<dbReference type="Gene3D" id="3.30.470.20">
    <property type="entry name" value="ATP-grasp fold, B domain"/>
    <property type="match status" value="2"/>
</dbReference>
<evidence type="ECO:0000256" key="6">
    <source>
        <dbReference type="ARBA" id="ARBA00022723"/>
    </source>
</evidence>
<dbReference type="PANTHER" id="PTHR38761">
    <property type="entry name" value="GLUTAMATE--CYSTEINE LIGASE"/>
    <property type="match status" value="1"/>
</dbReference>
<dbReference type="InterPro" id="IPR013815">
    <property type="entry name" value="ATP_grasp_subdomain_1"/>
</dbReference>
<evidence type="ECO:0000256" key="11">
    <source>
        <dbReference type="ARBA" id="ARBA00023268"/>
    </source>
</evidence>
<dbReference type="PANTHER" id="PTHR38761:SF1">
    <property type="entry name" value="GLUTAMATE--CYSTEINE LIGASE"/>
    <property type="match status" value="1"/>
</dbReference>
<evidence type="ECO:0000256" key="8">
    <source>
        <dbReference type="ARBA" id="ARBA00022840"/>
    </source>
</evidence>
<reference evidence="15 16" key="1">
    <citation type="submission" date="2018-02" db="EMBL/GenBank/DDBJ databases">
        <title>Draft genome sequence of Streptococcus oricebi CCUG 70868T type strain.</title>
        <authorList>
            <person name="Mendez V."/>
            <person name="Salva-Serra F."/>
            <person name="Jaen-Luchoro D."/>
            <person name="Gonzales-Siles L."/>
            <person name="Karlsson R."/>
            <person name="Engstrom-Jakobsson H."/>
            <person name="Busquets A."/>
            <person name="Gomila M."/>
            <person name="Pineiro-Iglesias B."/>
            <person name="Bennasar-Figueras A."/>
            <person name="Seeger M."/>
            <person name="Moore E."/>
        </authorList>
    </citation>
    <scope>NUCLEOTIDE SEQUENCE [LARGE SCALE GENOMIC DNA]</scope>
    <source>
        <strain evidence="15 16">CCUG 70868</strain>
    </source>
</reference>
<dbReference type="InterPro" id="IPR006335">
    <property type="entry name" value="Glut_biosynth"/>
</dbReference>
<evidence type="ECO:0000256" key="13">
    <source>
        <dbReference type="HAMAP-Rule" id="MF_00782"/>
    </source>
</evidence>
<evidence type="ECO:0000313" key="15">
    <source>
        <dbReference type="EMBL" id="MBP2623895.1"/>
    </source>
</evidence>
<name>A0ABS5B510_9STRE</name>
<dbReference type="Gene3D" id="3.30.1490.20">
    <property type="entry name" value="ATP-grasp fold, A domain"/>
    <property type="match status" value="1"/>
</dbReference>
<dbReference type="GO" id="GO:0004357">
    <property type="term" value="F:glutamate-cysteine ligase activity"/>
    <property type="evidence" value="ECO:0007669"/>
    <property type="project" value="UniProtKB-EC"/>
</dbReference>
<keyword evidence="8 13" id="KW-0067">ATP-binding</keyword>
<proteinExistence type="inferred from homology"/>
<comment type="similarity">
    <text evidence="13">In the N-terminal section; belongs to the glutamate--cysteine ligase type 1 family. Type 2 subfamily.</text>
</comment>
<dbReference type="Pfam" id="PF04262">
    <property type="entry name" value="Glu_cys_ligase"/>
    <property type="match status" value="2"/>
</dbReference>
<sequence>MTTNQLLQKLAKTAPILEASFGLEREGLRVKRDGQLTQSQHPRNLGSRNFHPYIQTDFSEQQLEFITPATTSSKEALRILGAITDVSQRSLEPDEQIWPLSMPPKLEEKDIQIAQLDDEFELNYRHYLAQKYGKKLQAISGIHYNFGLGADLLQQIFEQSQETDFSQFKNQLYLKLARNFLRYRWLFTYLYGAAPLAEAGFLTSDISQPVRSFRNSQLGYVNESDLHFPYTSLEAYITSIENYVQQERLIAEKECYAPVRFRGQKKNRDYLSQGVTYLEFRSFDLNPFEALGINQETLDSVHLLLLALLWLDDSEETVTEDLTQAQQINNQVALSHPLSPLPEQAQAQPLITALDQLIQHFQLDSYYQDLVQQIKRALQDPRETLAGKLLPHIDNQSLQAFGQKQAQVYHDYAWQAPYALKGYEGMELSTQMLLFDVIQKGLSFEILDEEDQFLKLWHKDHIEYVKNGNMTSKDDYVMPLAMANKTVTKKILAAAGFRVPQGAEFSQLGPALAYFSRIKDQAIVVKPKSTNFGLGISIFQEAASYEAYQKALELAFSEDSSVLVEEFIPGTEYRFFILDGKCEAVLLRLAANVQGDGQKTIRELVEQKNANPLRGSDHRSPLEKIQLGPIEQLMLQQQGYQAEDVLEKGVTVYLRGNSNISTGGDSVDVTEDMHPSYKELAAQMAQAMKVWACGVDLIIPDSSLAASKEEPHSTCIELNFNPSMYMHTYCAQGPGQALTPKILAKLFPELEE</sequence>
<comment type="pathway">
    <text evidence="13">Sulfur metabolism; glutathione biosynthesis; glutathione from L-cysteine and L-glutamate: step 2/2.</text>
</comment>
<keyword evidence="5 13" id="KW-0317">Glutathione biosynthesis</keyword>
<dbReference type="InterPro" id="IPR040657">
    <property type="entry name" value="GshAB_ATP-grasp"/>
</dbReference>
<dbReference type="InterPro" id="IPR006334">
    <property type="entry name" value="Glut_cys_ligase"/>
</dbReference>
<evidence type="ECO:0000256" key="3">
    <source>
        <dbReference type="ARBA" id="ARBA00005006"/>
    </source>
</evidence>
<comment type="catalytic activity">
    <reaction evidence="13">
        <text>gamma-L-glutamyl-L-cysteine + glycine + ATP = glutathione + ADP + phosphate + H(+)</text>
        <dbReference type="Rhea" id="RHEA:13557"/>
        <dbReference type="ChEBI" id="CHEBI:15378"/>
        <dbReference type="ChEBI" id="CHEBI:30616"/>
        <dbReference type="ChEBI" id="CHEBI:43474"/>
        <dbReference type="ChEBI" id="CHEBI:57305"/>
        <dbReference type="ChEBI" id="CHEBI:57925"/>
        <dbReference type="ChEBI" id="CHEBI:58173"/>
        <dbReference type="ChEBI" id="CHEBI:456216"/>
        <dbReference type="EC" id="6.3.2.3"/>
    </reaction>
</comment>
<evidence type="ECO:0000256" key="2">
    <source>
        <dbReference type="ARBA" id="ARBA00001946"/>
    </source>
</evidence>
<evidence type="ECO:0000256" key="7">
    <source>
        <dbReference type="ARBA" id="ARBA00022741"/>
    </source>
</evidence>
<comment type="function">
    <text evidence="13">Synthesizes glutathione from L-glutamate and L-cysteine via gamma-L-glutamyl-L-cysteine.</text>
</comment>
<comment type="cofactor">
    <cofactor evidence="1">
        <name>Mn(2+)</name>
        <dbReference type="ChEBI" id="CHEBI:29035"/>
    </cofactor>
</comment>
<evidence type="ECO:0000259" key="14">
    <source>
        <dbReference type="PROSITE" id="PS50975"/>
    </source>
</evidence>
<dbReference type="EMBL" id="PRDG01000004">
    <property type="protein sequence ID" value="MBP2623895.1"/>
    <property type="molecule type" value="Genomic_DNA"/>
</dbReference>
<dbReference type="Proteomes" id="UP001519296">
    <property type="component" value="Unassembled WGS sequence"/>
</dbReference>
<keyword evidence="7 13" id="KW-0547">Nucleotide-binding</keyword>
<dbReference type="PROSITE" id="PS50975">
    <property type="entry name" value="ATP_GRASP"/>
    <property type="match status" value="1"/>
</dbReference>
<evidence type="ECO:0000256" key="1">
    <source>
        <dbReference type="ARBA" id="ARBA00001936"/>
    </source>
</evidence>
<keyword evidence="11 13" id="KW-0511">Multifunctional enzyme</keyword>
<dbReference type="Pfam" id="PF01071">
    <property type="entry name" value="GARS_A"/>
    <property type="match status" value="1"/>
</dbReference>
<evidence type="ECO:0000256" key="9">
    <source>
        <dbReference type="ARBA" id="ARBA00022842"/>
    </source>
</evidence>
<dbReference type="NCBIfam" id="NF002688">
    <property type="entry name" value="PRK02471.1"/>
    <property type="match status" value="1"/>
</dbReference>
<feature type="region of interest" description="Glutamate--cysteine ligase" evidence="13">
    <location>
        <begin position="1"/>
        <end position="333"/>
    </location>
</feature>
<dbReference type="InterPro" id="IPR007370">
    <property type="entry name" value="Glu_cys_ligase"/>
</dbReference>